<feature type="domain" description="Peptidase C54 catalytic" evidence="11">
    <location>
        <begin position="1"/>
        <end position="188"/>
    </location>
</feature>
<evidence type="ECO:0000256" key="8">
    <source>
        <dbReference type="ARBA" id="ARBA00023006"/>
    </source>
</evidence>
<accession>A0A1R1PHG3</accession>
<evidence type="ECO:0000256" key="9">
    <source>
        <dbReference type="ARBA" id="ARBA00029362"/>
    </source>
</evidence>
<dbReference type="AlphaFoldDB" id="A0A1R1PHG3"/>
<reference evidence="13" key="1">
    <citation type="submission" date="2017-01" db="EMBL/GenBank/DDBJ databases">
        <authorList>
            <person name="Wang Y."/>
            <person name="White M."/>
            <person name="Kvist S."/>
            <person name="Moncalvo J.-M."/>
        </authorList>
    </citation>
    <scope>NUCLEOTIDE SEQUENCE [LARGE SCALE GENOMIC DNA]</scope>
    <source>
        <strain evidence="13">COL-18-3</strain>
    </source>
</reference>
<dbReference type="GO" id="GO:0005634">
    <property type="term" value="C:nucleus"/>
    <property type="evidence" value="ECO:0007669"/>
    <property type="project" value="UniProtKB-SubCell"/>
</dbReference>
<name>A0A1R1PHG3_ZANCU</name>
<evidence type="ECO:0000256" key="2">
    <source>
        <dbReference type="ARBA" id="ARBA00022448"/>
    </source>
</evidence>
<dbReference type="GO" id="GO:0019786">
    <property type="term" value="F:protein-phosphatidylethanolamide deconjugating activity"/>
    <property type="evidence" value="ECO:0007669"/>
    <property type="project" value="InterPro"/>
</dbReference>
<evidence type="ECO:0000256" key="6">
    <source>
        <dbReference type="ARBA" id="ARBA00022807"/>
    </source>
</evidence>
<evidence type="ECO:0000256" key="5">
    <source>
        <dbReference type="ARBA" id="ARBA00022801"/>
    </source>
</evidence>
<dbReference type="GO" id="GO:0034727">
    <property type="term" value="P:piecemeal microautophagy of the nucleus"/>
    <property type="evidence" value="ECO:0007669"/>
    <property type="project" value="TreeGrafter"/>
</dbReference>
<comment type="subcellular location">
    <subcellularLocation>
        <location evidence="10">Nucleus</location>
    </subcellularLocation>
    <subcellularLocation>
        <location evidence="10">Cytoplasm</location>
    </subcellularLocation>
</comment>
<evidence type="ECO:0000256" key="4">
    <source>
        <dbReference type="ARBA" id="ARBA00022670"/>
    </source>
</evidence>
<evidence type="ECO:0000256" key="1">
    <source>
        <dbReference type="ARBA" id="ARBA00010958"/>
    </source>
</evidence>
<keyword evidence="2" id="KW-0813">Transport</keyword>
<dbReference type="Pfam" id="PF03416">
    <property type="entry name" value="Peptidase_C54"/>
    <property type="match status" value="1"/>
</dbReference>
<dbReference type="GO" id="GO:0015031">
    <property type="term" value="P:protein transport"/>
    <property type="evidence" value="ECO:0007669"/>
    <property type="project" value="UniProtKB-KW"/>
</dbReference>
<dbReference type="InterPro" id="IPR038765">
    <property type="entry name" value="Papain-like_cys_pep_sf"/>
</dbReference>
<keyword evidence="10" id="KW-0539">Nucleus</keyword>
<dbReference type="InterPro" id="IPR046792">
    <property type="entry name" value="Peptidase_C54_cat"/>
</dbReference>
<comment type="catalytic activity">
    <reaction evidence="9">
        <text>[protein]-C-terminal L-amino acid-glycyl-phosphatidylethanolamide + H2O = [protein]-C-terminal L-amino acid-glycine + a 1,2-diacyl-sn-glycero-3-phosphoethanolamine</text>
        <dbReference type="Rhea" id="RHEA:67548"/>
        <dbReference type="Rhea" id="RHEA-COMP:17323"/>
        <dbReference type="Rhea" id="RHEA-COMP:17324"/>
        <dbReference type="ChEBI" id="CHEBI:15377"/>
        <dbReference type="ChEBI" id="CHEBI:64612"/>
        <dbReference type="ChEBI" id="CHEBI:172940"/>
        <dbReference type="ChEBI" id="CHEBI:172941"/>
    </reaction>
    <physiologicalReaction direction="left-to-right" evidence="9">
        <dbReference type="Rhea" id="RHEA:67549"/>
    </physiologicalReaction>
</comment>
<evidence type="ECO:0000256" key="3">
    <source>
        <dbReference type="ARBA" id="ARBA00022490"/>
    </source>
</evidence>
<dbReference type="GO" id="GO:0016485">
    <property type="term" value="P:protein processing"/>
    <property type="evidence" value="ECO:0007669"/>
    <property type="project" value="TreeGrafter"/>
</dbReference>
<keyword evidence="7" id="KW-0653">Protein transport</keyword>
<keyword evidence="6" id="KW-0788">Thiol protease</keyword>
<dbReference type="GO" id="GO:0000423">
    <property type="term" value="P:mitophagy"/>
    <property type="evidence" value="ECO:0007669"/>
    <property type="project" value="TreeGrafter"/>
</dbReference>
<proteinExistence type="inferred from homology"/>
<sequence>MAQAGKSQGKHAGEWYGPFGTANVLKQLADSDPKFSPRTYVTSDGIIQVQDLVTLEEGVTMEELFKRQPEQKVKMEPTLILVATRLGIDRVNPIYFRFIKTCLSSKLCVGIAGGKPSSALYFIGFEGDDLVYLDPHFNKPKINRRNSYSEYNSADVASYRCSEMKKTHISRIDPCMFVGFYIDSVDSLLSLYLTLKPFESVVILSTEPPVCEVGAGTSVDDLGVLSGGDDDSF</sequence>
<evidence type="ECO:0000256" key="10">
    <source>
        <dbReference type="RuleBase" id="RU363115"/>
    </source>
</evidence>
<evidence type="ECO:0000256" key="7">
    <source>
        <dbReference type="ARBA" id="ARBA00022927"/>
    </source>
</evidence>
<comment type="function">
    <text evidence="10">Required for selective autophagic degradation of the nucleus (nucleophagy) as well as for mitophagy which contributes to regulate mitochondrial quantity and quality by eliminating the mitochondria to a basal level to fulfill cellular energy requirements and preventing excess ROS production.</text>
</comment>
<evidence type="ECO:0000313" key="13">
    <source>
        <dbReference type="Proteomes" id="UP000188320"/>
    </source>
</evidence>
<keyword evidence="3 10" id="KW-0963">Cytoplasm</keyword>
<keyword evidence="4 10" id="KW-0645">Protease</keyword>
<dbReference type="GO" id="GO:0004197">
    <property type="term" value="F:cysteine-type endopeptidase activity"/>
    <property type="evidence" value="ECO:0007669"/>
    <property type="project" value="TreeGrafter"/>
</dbReference>
<evidence type="ECO:0000313" key="12">
    <source>
        <dbReference type="EMBL" id="OMH80353.1"/>
    </source>
</evidence>
<comment type="similarity">
    <text evidence="1 10">Belongs to the peptidase C54 family.</text>
</comment>
<dbReference type="EC" id="3.4.22.-" evidence="10"/>
<dbReference type="EMBL" id="LSSK01001216">
    <property type="protein sequence ID" value="OMH80353.1"/>
    <property type="molecule type" value="Genomic_DNA"/>
</dbReference>
<dbReference type="SUPFAM" id="SSF54001">
    <property type="entry name" value="Cysteine proteinases"/>
    <property type="match status" value="1"/>
</dbReference>
<dbReference type="Proteomes" id="UP000188320">
    <property type="component" value="Unassembled WGS sequence"/>
</dbReference>
<keyword evidence="5 10" id="KW-0378">Hydrolase</keyword>
<organism evidence="12 13">
    <name type="scientific">Zancudomyces culisetae</name>
    <name type="common">Gut fungus</name>
    <name type="synonym">Smittium culisetae</name>
    <dbReference type="NCBI Taxonomy" id="1213189"/>
    <lineage>
        <taxon>Eukaryota</taxon>
        <taxon>Fungi</taxon>
        <taxon>Fungi incertae sedis</taxon>
        <taxon>Zoopagomycota</taxon>
        <taxon>Kickxellomycotina</taxon>
        <taxon>Harpellomycetes</taxon>
        <taxon>Harpellales</taxon>
        <taxon>Legeriomycetaceae</taxon>
        <taxon>Zancudomyces</taxon>
    </lineage>
</organism>
<gene>
    <name evidence="12" type="ORF">AX774_g6215</name>
</gene>
<dbReference type="GO" id="GO:0035973">
    <property type="term" value="P:aggrephagy"/>
    <property type="evidence" value="ECO:0007669"/>
    <property type="project" value="TreeGrafter"/>
</dbReference>
<dbReference type="OrthoDB" id="2960936at2759"/>
<comment type="caution">
    <text evidence="12">The sequence shown here is derived from an EMBL/GenBank/DDBJ whole genome shotgun (WGS) entry which is preliminary data.</text>
</comment>
<dbReference type="InterPro" id="IPR005078">
    <property type="entry name" value="Peptidase_C54"/>
</dbReference>
<protein>
    <recommendedName>
        <fullName evidence="10">Cysteine protease</fullName>
        <ecNumber evidence="10">3.4.22.-</ecNumber>
    </recommendedName>
</protein>
<dbReference type="PANTHER" id="PTHR22624:SF49">
    <property type="entry name" value="CYSTEINE PROTEASE"/>
    <property type="match status" value="1"/>
</dbReference>
<dbReference type="GO" id="GO:0000045">
    <property type="term" value="P:autophagosome assembly"/>
    <property type="evidence" value="ECO:0007669"/>
    <property type="project" value="TreeGrafter"/>
</dbReference>
<dbReference type="PANTHER" id="PTHR22624">
    <property type="entry name" value="CYSTEINE PROTEASE ATG4"/>
    <property type="match status" value="1"/>
</dbReference>
<dbReference type="GO" id="GO:0005737">
    <property type="term" value="C:cytoplasm"/>
    <property type="evidence" value="ECO:0007669"/>
    <property type="project" value="UniProtKB-SubCell"/>
</dbReference>
<keyword evidence="13" id="KW-1185">Reference proteome</keyword>
<evidence type="ECO:0000259" key="11">
    <source>
        <dbReference type="Pfam" id="PF03416"/>
    </source>
</evidence>
<keyword evidence="8" id="KW-0072">Autophagy</keyword>